<keyword evidence="9 14" id="KW-0472">Membrane</keyword>
<evidence type="ECO:0000256" key="11">
    <source>
        <dbReference type="ARBA" id="ARBA00023180"/>
    </source>
</evidence>
<dbReference type="Proteomes" id="UP000695000">
    <property type="component" value="Unplaced"/>
</dbReference>
<dbReference type="Pfam" id="PF01094">
    <property type="entry name" value="ANF_receptor"/>
    <property type="match status" value="1"/>
</dbReference>
<dbReference type="PANTHER" id="PTHR11920">
    <property type="entry name" value="GUANYLYL CYCLASE"/>
    <property type="match status" value="1"/>
</dbReference>
<keyword evidence="6" id="KW-0547">Nucleotide-binding</keyword>
<evidence type="ECO:0000313" key="16">
    <source>
        <dbReference type="Proteomes" id="UP000695000"/>
    </source>
</evidence>
<evidence type="ECO:0000256" key="8">
    <source>
        <dbReference type="ARBA" id="ARBA00023134"/>
    </source>
</evidence>
<evidence type="ECO:0000256" key="12">
    <source>
        <dbReference type="ARBA" id="ARBA00023239"/>
    </source>
</evidence>
<evidence type="ECO:0000256" key="10">
    <source>
        <dbReference type="ARBA" id="ARBA00023170"/>
    </source>
</evidence>
<dbReference type="InterPro" id="IPR028082">
    <property type="entry name" value="Peripla_BP_I"/>
</dbReference>
<dbReference type="InterPro" id="IPR001828">
    <property type="entry name" value="ANF_lig-bd_rcpt"/>
</dbReference>
<gene>
    <name evidence="17" type="primary">LOC108562698</name>
</gene>
<keyword evidence="8" id="KW-0342">GTP-binding</keyword>
<dbReference type="Gene3D" id="3.40.50.2300">
    <property type="match status" value="3"/>
</dbReference>
<keyword evidence="16" id="KW-1185">Reference proteome</keyword>
<keyword evidence="11" id="KW-0325">Glycoprotein</keyword>
<keyword evidence="7 14" id="KW-1133">Transmembrane helix</keyword>
<evidence type="ECO:0000313" key="17">
    <source>
        <dbReference type="RefSeq" id="XP_017776592.1"/>
    </source>
</evidence>
<evidence type="ECO:0000259" key="15">
    <source>
        <dbReference type="PROSITE" id="PS50011"/>
    </source>
</evidence>
<dbReference type="PRINTS" id="PR00255">
    <property type="entry name" value="NATPEPTIDER"/>
</dbReference>
<keyword evidence="12" id="KW-0456">Lyase</keyword>
<keyword evidence="10" id="KW-0675">Receptor</keyword>
<evidence type="ECO:0000256" key="7">
    <source>
        <dbReference type="ARBA" id="ARBA00022989"/>
    </source>
</evidence>
<dbReference type="InterPro" id="IPR011009">
    <property type="entry name" value="Kinase-like_dom_sf"/>
</dbReference>
<organism evidence="16 17">
    <name type="scientific">Nicrophorus vespilloides</name>
    <name type="common">Boreal carrion beetle</name>
    <dbReference type="NCBI Taxonomy" id="110193"/>
    <lineage>
        <taxon>Eukaryota</taxon>
        <taxon>Metazoa</taxon>
        <taxon>Ecdysozoa</taxon>
        <taxon>Arthropoda</taxon>
        <taxon>Hexapoda</taxon>
        <taxon>Insecta</taxon>
        <taxon>Pterygota</taxon>
        <taxon>Neoptera</taxon>
        <taxon>Endopterygota</taxon>
        <taxon>Coleoptera</taxon>
        <taxon>Polyphaga</taxon>
        <taxon>Staphyliniformia</taxon>
        <taxon>Silphidae</taxon>
        <taxon>Nicrophorinae</taxon>
        <taxon>Nicrophorus</taxon>
    </lineage>
</organism>
<evidence type="ECO:0000256" key="2">
    <source>
        <dbReference type="ARBA" id="ARBA00004479"/>
    </source>
</evidence>
<evidence type="ECO:0000256" key="5">
    <source>
        <dbReference type="ARBA" id="ARBA00022729"/>
    </source>
</evidence>
<evidence type="ECO:0000256" key="14">
    <source>
        <dbReference type="SAM" id="Phobius"/>
    </source>
</evidence>
<dbReference type="PANTHER" id="PTHR11920:SF274">
    <property type="entry name" value="GUANYLATE CYCLASE"/>
    <property type="match status" value="1"/>
</dbReference>
<dbReference type="PROSITE" id="PS50011">
    <property type="entry name" value="PROTEIN_KINASE_DOM"/>
    <property type="match status" value="1"/>
</dbReference>
<keyword evidence="5" id="KW-0732">Signal</keyword>
<dbReference type="Gene3D" id="1.10.510.10">
    <property type="entry name" value="Transferase(Phosphotransferase) domain 1"/>
    <property type="match status" value="1"/>
</dbReference>
<dbReference type="GeneID" id="108562698"/>
<evidence type="ECO:0000256" key="6">
    <source>
        <dbReference type="ARBA" id="ARBA00022741"/>
    </source>
</evidence>
<evidence type="ECO:0000256" key="9">
    <source>
        <dbReference type="ARBA" id="ARBA00023136"/>
    </source>
</evidence>
<feature type="transmembrane region" description="Helical" evidence="14">
    <location>
        <begin position="439"/>
        <end position="459"/>
    </location>
</feature>
<dbReference type="InterPro" id="IPR001245">
    <property type="entry name" value="Ser-Thr/Tyr_kinase_cat_dom"/>
</dbReference>
<feature type="domain" description="Protein kinase" evidence="15">
    <location>
        <begin position="487"/>
        <end position="777"/>
    </location>
</feature>
<comment type="catalytic activity">
    <reaction evidence="1">
        <text>GTP = 3',5'-cyclic GMP + diphosphate</text>
        <dbReference type="Rhea" id="RHEA:13665"/>
        <dbReference type="ChEBI" id="CHEBI:33019"/>
        <dbReference type="ChEBI" id="CHEBI:37565"/>
        <dbReference type="ChEBI" id="CHEBI:57746"/>
        <dbReference type="EC" id="4.6.1.2"/>
    </reaction>
</comment>
<evidence type="ECO:0000256" key="3">
    <source>
        <dbReference type="ARBA" id="ARBA00012202"/>
    </source>
</evidence>
<evidence type="ECO:0000256" key="1">
    <source>
        <dbReference type="ARBA" id="ARBA00001436"/>
    </source>
</evidence>
<evidence type="ECO:0000256" key="4">
    <source>
        <dbReference type="ARBA" id="ARBA00022692"/>
    </source>
</evidence>
<keyword evidence="4 14" id="KW-0812">Transmembrane</keyword>
<dbReference type="RefSeq" id="XP_017776592.1">
    <property type="nucleotide sequence ID" value="XM_017921103.1"/>
</dbReference>
<dbReference type="InterPro" id="IPR050401">
    <property type="entry name" value="Cyclic_nucleotide_synthase"/>
</dbReference>
<protein>
    <recommendedName>
        <fullName evidence="3">guanylate cyclase</fullName>
        <ecNumber evidence="3">4.6.1.2</ecNumber>
    </recommendedName>
</protein>
<dbReference type="CDD" id="cd06352">
    <property type="entry name" value="PBP1_NPR_GC-like"/>
    <property type="match status" value="1"/>
</dbReference>
<dbReference type="SUPFAM" id="SSF56112">
    <property type="entry name" value="Protein kinase-like (PK-like)"/>
    <property type="match status" value="1"/>
</dbReference>
<accession>A0ABM1MPU2</accession>
<proteinExistence type="predicted"/>
<dbReference type="EC" id="4.6.1.2" evidence="3"/>
<evidence type="ECO:0000256" key="13">
    <source>
        <dbReference type="ARBA" id="ARBA00023293"/>
    </source>
</evidence>
<dbReference type="Pfam" id="PF07714">
    <property type="entry name" value="PK_Tyr_Ser-Thr"/>
    <property type="match status" value="1"/>
</dbReference>
<dbReference type="InterPro" id="IPR001170">
    <property type="entry name" value="ANPR/GUC"/>
</dbReference>
<name>A0ABM1MPU2_NICVS</name>
<dbReference type="SUPFAM" id="SSF53822">
    <property type="entry name" value="Periplasmic binding protein-like I"/>
    <property type="match status" value="1"/>
</dbReference>
<sequence length="796" mass="90558">MSSMFNSSFDLKGVGPAVDLSLSDINERFLDHHGIKLKKVQASYPSCSDAKTTGEATKLHYIDNVIAYIGPACICALEPVASLAAYWNIPIITGMGDQPLTERELSVSSSCIMDRLQTWNNNDMAPHGIIKNNSKFYPTLTRLSYCERHLNLVFTSVLKHFGWKHIALVVDKTDLFSITLGKNLEYELKREGLQVFVIELKGNDEEMYDKYLKDASIYARVMILSIRASLVRKFMLAAHGLGMTKGDWVFMDLEMYKGSYWGASTWSVGDKYDTIAKKAYEALIRVSLLQPTSDRFQDFANKVKERAQTDYNYIMNSREDVDFAIGAFYDGVYLLGMALNETLSMGGNIRDGLAITKLMWGRDFHGISGYVRFDHNGDRVADYSIQDLDPKTGKFYAVAHYYDLHKEYLPVPEQKIYWPGGREDPPPDIPEPGFLDEKIIIIIYGIVALVLIFILRGFLACVRIMCARQVPTDQNIMQWRVRPDEMMFELGILYEPEFLSLFQSLDVSSSRPSASFINSLQSAPLGMYKGTRVFIKKIVKKNMDINKKVLCEIKQVINIGHENTVRFLGACIENPGILIITEYCPRGSLRDVLDNNEINLNWKNKLSLIENIAKGMKYLHNSEVSVHGKLNSHNCLIDGDFVLKICDFGLTTLMIPDDISEDINHYHKLLWVAPELLPLTVVPGIPATQKGDVYSFAIILEEIILRAGPFFVTLQLEQLCIYDILKRVADREIPPFRPVVDQTNCHKNLILLMKSCWEDNPDCRPPFNVICRAVKYIITCYKENLLDDPQYGPEHY</sequence>
<keyword evidence="13" id="KW-0141">cGMP biosynthesis</keyword>
<comment type="subcellular location">
    <subcellularLocation>
        <location evidence="2">Membrane</location>
        <topology evidence="2">Single-pass type I membrane protein</topology>
    </subcellularLocation>
</comment>
<dbReference type="InterPro" id="IPR000719">
    <property type="entry name" value="Prot_kinase_dom"/>
</dbReference>
<reference evidence="17" key="1">
    <citation type="submission" date="2025-08" db="UniProtKB">
        <authorList>
            <consortium name="RefSeq"/>
        </authorList>
    </citation>
    <scope>IDENTIFICATION</scope>
</reference>